<evidence type="ECO:0000313" key="3">
    <source>
        <dbReference type="EMBL" id="KAJ8959185.1"/>
    </source>
</evidence>
<feature type="region of interest" description="Disordered" evidence="1">
    <location>
        <begin position="1"/>
        <end position="24"/>
    </location>
</feature>
<proteinExistence type="predicted"/>
<accession>A0AAV8Z554</accession>
<organism evidence="3 4">
    <name type="scientific">Aromia moschata</name>
    <dbReference type="NCBI Taxonomy" id="1265417"/>
    <lineage>
        <taxon>Eukaryota</taxon>
        <taxon>Metazoa</taxon>
        <taxon>Ecdysozoa</taxon>
        <taxon>Arthropoda</taxon>
        <taxon>Hexapoda</taxon>
        <taxon>Insecta</taxon>
        <taxon>Pterygota</taxon>
        <taxon>Neoptera</taxon>
        <taxon>Endopterygota</taxon>
        <taxon>Coleoptera</taxon>
        <taxon>Polyphaga</taxon>
        <taxon>Cucujiformia</taxon>
        <taxon>Chrysomeloidea</taxon>
        <taxon>Cerambycidae</taxon>
        <taxon>Cerambycinae</taxon>
        <taxon>Callichromatini</taxon>
        <taxon>Aromia</taxon>
    </lineage>
</organism>
<dbReference type="Pfam" id="PF11707">
    <property type="entry name" value="Npa1"/>
    <property type="match status" value="1"/>
</dbReference>
<feature type="compositionally biased region" description="Acidic residues" evidence="1">
    <location>
        <begin position="1"/>
        <end position="23"/>
    </location>
</feature>
<sequence length="1304" mass="149998">MQLDEENDTKDEINENENNIDETEQIKNDNKKVRLFSAKDFRKQINKGDKLTALKQFLNALNTSKKHDYIFEYLESGGSCLELLHILELDSAIPPSLVFELVTHLLLKISINYPQYQSASYESCRYILNNYIAVINKMINLSSTSQERKACLKLLTAMVTFSSNLAKDILLQVNFHSTNIELLTKSTGEKDSVRDYFIHFLTAFLVDGNYPTLSTLLEKKGFIKSIIAGLQFDSADTVCVVISGMKNHILENPLVSKTAKMKVFNTQVVRDIVNLYNWKGPAALRAQKKNKSTAVVVDEYSKSKVSECVHDFLLVLCTSHRYGVIFKDHLLGLGKKNQNALMYTVLESLERPWEHSYACELVTKICGACPDLAKTMWNNLKTFLEPRMTPKWLNALKFAKILLKELQPACIEFCVKELGVYQLAQVIQFLVAPLPILKIVIPDNHTFEQPSIKKQVMSLLLQILTSLEVYVSATKGWLSLDNHRKLKTHITNHVARNFPDAKTIIDDWEHTDEPEVDKDTILTQSKFLEVVFDIFELYKKLAPQLLDTLSSKDLGITEFLEQIDNVCTGEDLEKLKIKIISIFIDVDQSQFSPKTDAFSVIFPLLLQFYCSTKDPSAFSCLRKLLKNTGIFDGCFYEINIWLNGILDLKNFDETVAQNLVEPLKMTHANALEYTEEFSKFKSRKNVDNNVSEIIENLLNDVVTENKITVKHRHLSPMTIGYLKHLSLSTVTKSDKVYSNFVFLHLFHCQTDDLTQDFFQSYDALPKNVKEYFLCWTDKQEIAIVKKSKGKFDIFHNFSKEFLTGNLDDFMPNCDLTLYDDLPLNLLQMSIFYISNLVNNATITKTRKNLFQDDYAETILGHLVLLNNVSFISLSKEKPKSLCTRFLLNVINQLINSGFNIESYLRLYRERLLTDTVRILKKPGKYNELHNFIAILEMFGFSYEQCLKVLSTLQDATTDLNEHVPIIYDVLTYCLERLSHLCESDANLKPLSSERVQRLTTYYLILTEKQEININKMTVAFHSYFKIFPHNIKDINNKLFQSILNRTEYSKENVGFALFLLDKNLQFFASIKDDLDNICNKKGVILPLIALLVDKNYDEQVLIDIFFKFEAPLAKALQKPQKAGQHFHQNYKGLVELITRYMAIEKCESILEKVQKFEVAETFHAKLLEAVCKKAINSDTNNVKVIRNAILTFVHLQMTLFKRKTKSEDDPLNMDDIALSFNNLLSEIYEKRHDQDLKTISENETLKLYVKFCLKFGVSGQPILLRIVRNLVDILASCMKKEDGRLILDMLLSHSEFFGQHAGRA</sequence>
<protein>
    <recommendedName>
        <fullName evidence="2">URB1 N-terminal domain-containing protein</fullName>
    </recommendedName>
</protein>
<evidence type="ECO:0000313" key="4">
    <source>
        <dbReference type="Proteomes" id="UP001162162"/>
    </source>
</evidence>
<dbReference type="GO" id="GO:0005730">
    <property type="term" value="C:nucleolus"/>
    <property type="evidence" value="ECO:0007669"/>
    <property type="project" value="TreeGrafter"/>
</dbReference>
<evidence type="ECO:0000256" key="1">
    <source>
        <dbReference type="SAM" id="MobiDB-lite"/>
    </source>
</evidence>
<dbReference type="PANTHER" id="PTHR13500">
    <property type="entry name" value="NUCLEOLAR PRERIBOSOMAL-ASSOCIATED PROTEIN 1"/>
    <property type="match status" value="1"/>
</dbReference>
<feature type="domain" description="URB1 N-terminal" evidence="2">
    <location>
        <begin position="102"/>
        <end position="394"/>
    </location>
</feature>
<keyword evidence="4" id="KW-1185">Reference proteome</keyword>
<name>A0AAV8Z554_9CUCU</name>
<dbReference type="GO" id="GO:0000463">
    <property type="term" value="P:maturation of LSU-rRNA from tricistronic rRNA transcript (SSU-rRNA, 5.8S rRNA, LSU-rRNA)"/>
    <property type="evidence" value="ECO:0007669"/>
    <property type="project" value="TreeGrafter"/>
</dbReference>
<dbReference type="Proteomes" id="UP001162162">
    <property type="component" value="Unassembled WGS sequence"/>
</dbReference>
<dbReference type="InterPro" id="IPR021714">
    <property type="entry name" value="URB1_N"/>
</dbReference>
<dbReference type="GO" id="GO:0000466">
    <property type="term" value="P:maturation of 5.8S rRNA from tricistronic rRNA transcript (SSU-rRNA, 5.8S rRNA, LSU-rRNA)"/>
    <property type="evidence" value="ECO:0007669"/>
    <property type="project" value="TreeGrafter"/>
</dbReference>
<comment type="caution">
    <text evidence="3">The sequence shown here is derived from an EMBL/GenBank/DDBJ whole genome shotgun (WGS) entry which is preliminary data.</text>
</comment>
<reference evidence="3" key="1">
    <citation type="journal article" date="2023" name="Insect Mol. Biol.">
        <title>Genome sequencing provides insights into the evolution of gene families encoding plant cell wall-degrading enzymes in longhorned beetles.</title>
        <authorList>
            <person name="Shin N.R."/>
            <person name="Okamura Y."/>
            <person name="Kirsch R."/>
            <person name="Pauchet Y."/>
        </authorList>
    </citation>
    <scope>NUCLEOTIDE SEQUENCE</scope>
    <source>
        <strain evidence="3">AMC_N1</strain>
    </source>
</reference>
<evidence type="ECO:0000259" key="2">
    <source>
        <dbReference type="Pfam" id="PF11707"/>
    </source>
</evidence>
<dbReference type="InterPro" id="IPR039844">
    <property type="entry name" value="URB1"/>
</dbReference>
<dbReference type="PANTHER" id="PTHR13500:SF0">
    <property type="entry name" value="NUCLEOLAR PRE-RIBOSOMAL-ASSOCIATED PROTEIN 1"/>
    <property type="match status" value="1"/>
</dbReference>
<dbReference type="EMBL" id="JAPWTK010000014">
    <property type="protein sequence ID" value="KAJ8959185.1"/>
    <property type="molecule type" value="Genomic_DNA"/>
</dbReference>
<gene>
    <name evidence="3" type="ORF">NQ318_022446</name>
</gene>